<protein>
    <submittedName>
        <fullName evidence="2">Uncharacterized protein</fullName>
    </submittedName>
</protein>
<feature type="region of interest" description="Disordered" evidence="1">
    <location>
        <begin position="30"/>
        <end position="54"/>
    </location>
</feature>
<comment type="caution">
    <text evidence="2">The sequence shown here is derived from an EMBL/GenBank/DDBJ whole genome shotgun (WGS) entry which is preliminary data.</text>
</comment>
<organism evidence="2 3">
    <name type="scientific">Rhizoclosmatium globosum</name>
    <dbReference type="NCBI Taxonomy" id="329046"/>
    <lineage>
        <taxon>Eukaryota</taxon>
        <taxon>Fungi</taxon>
        <taxon>Fungi incertae sedis</taxon>
        <taxon>Chytridiomycota</taxon>
        <taxon>Chytridiomycota incertae sedis</taxon>
        <taxon>Chytridiomycetes</taxon>
        <taxon>Chytridiales</taxon>
        <taxon>Chytriomycetaceae</taxon>
        <taxon>Rhizoclosmatium</taxon>
    </lineage>
</organism>
<reference evidence="2 3" key="1">
    <citation type="submission" date="2016-07" db="EMBL/GenBank/DDBJ databases">
        <title>Pervasive Adenine N6-methylation of Active Genes in Fungi.</title>
        <authorList>
            <consortium name="DOE Joint Genome Institute"/>
            <person name="Mondo S.J."/>
            <person name="Dannebaum R.O."/>
            <person name="Kuo R.C."/>
            <person name="Labutti K."/>
            <person name="Haridas S."/>
            <person name="Kuo A."/>
            <person name="Salamov A."/>
            <person name="Ahrendt S.R."/>
            <person name="Lipzen A."/>
            <person name="Sullivan W."/>
            <person name="Andreopoulos W.B."/>
            <person name="Clum A."/>
            <person name="Lindquist E."/>
            <person name="Daum C."/>
            <person name="Ramamoorthy G.K."/>
            <person name="Gryganskyi A."/>
            <person name="Culley D."/>
            <person name="Magnuson J.K."/>
            <person name="James T.Y."/>
            <person name="O'Malley M.A."/>
            <person name="Stajich J.E."/>
            <person name="Spatafora J.W."/>
            <person name="Visel A."/>
            <person name="Grigoriev I.V."/>
        </authorList>
    </citation>
    <scope>NUCLEOTIDE SEQUENCE [LARGE SCALE GENOMIC DNA]</scope>
    <source>
        <strain evidence="2 3">JEL800</strain>
    </source>
</reference>
<sequence>MNCCCSMEVLLNTRGNSVYTNFDHQTSTCRRHIPPPKHVSRVGFEPTPTNRSRP</sequence>
<evidence type="ECO:0000256" key="1">
    <source>
        <dbReference type="SAM" id="MobiDB-lite"/>
    </source>
</evidence>
<keyword evidence="3" id="KW-1185">Reference proteome</keyword>
<name>A0A1Y2C5G8_9FUNG</name>
<dbReference type="AlphaFoldDB" id="A0A1Y2C5G8"/>
<dbReference type="Proteomes" id="UP000193642">
    <property type="component" value="Unassembled WGS sequence"/>
</dbReference>
<evidence type="ECO:0000313" key="3">
    <source>
        <dbReference type="Proteomes" id="UP000193642"/>
    </source>
</evidence>
<accession>A0A1Y2C5G8</accession>
<evidence type="ECO:0000313" key="2">
    <source>
        <dbReference type="EMBL" id="ORY42279.1"/>
    </source>
</evidence>
<proteinExistence type="predicted"/>
<dbReference type="EMBL" id="MCGO01000029">
    <property type="protein sequence ID" value="ORY42279.1"/>
    <property type="molecule type" value="Genomic_DNA"/>
</dbReference>
<gene>
    <name evidence="2" type="ORF">BCR33DRAFT_306998</name>
</gene>
<feature type="compositionally biased region" description="Basic residues" evidence="1">
    <location>
        <begin position="30"/>
        <end position="40"/>
    </location>
</feature>